<reference evidence="1 2" key="1">
    <citation type="submission" date="2023-09" db="EMBL/GenBank/DDBJ databases">
        <authorList>
            <person name="Rey-Velasco X."/>
        </authorList>
    </citation>
    <scope>NUCLEOTIDE SEQUENCE [LARGE SCALE GENOMIC DNA]</scope>
    <source>
        <strain evidence="1 2">W431</strain>
    </source>
</reference>
<name>A0ABU2ZVS6_9GAMM</name>
<evidence type="ECO:0000313" key="2">
    <source>
        <dbReference type="Proteomes" id="UP001266357"/>
    </source>
</evidence>
<comment type="caution">
    <text evidence="1">The sequence shown here is derived from an EMBL/GenBank/DDBJ whole genome shotgun (WGS) entry which is preliminary data.</text>
</comment>
<dbReference type="InterPro" id="IPR011013">
    <property type="entry name" value="Gal_mutarotase_sf_dom"/>
</dbReference>
<accession>A0ABU2ZVS6</accession>
<dbReference type="SUPFAM" id="SSF74650">
    <property type="entry name" value="Galactose mutarotase-like"/>
    <property type="match status" value="1"/>
</dbReference>
<proteinExistence type="predicted"/>
<dbReference type="Proteomes" id="UP001266357">
    <property type="component" value="Unassembled WGS sequence"/>
</dbReference>
<protein>
    <recommendedName>
        <fullName evidence="3">Aldose 1-epimerase</fullName>
    </recommendedName>
</protein>
<sequence length="99" mass="10816">MAVYTLSNNLLTCQINERGAELNSLVSTTHHQEYIWQADPAIWAGSAPILFPVVGRLNEGEYRYQGKDYAIPIPSLLVSSKITIWPTGSVSPVPATSSI</sequence>
<dbReference type="RefSeq" id="WP_311575488.1">
    <property type="nucleotide sequence ID" value="NZ_JAVRIF010000001.1"/>
</dbReference>
<dbReference type="EMBL" id="JAVRIF010000001">
    <property type="protein sequence ID" value="MDT0602033.1"/>
    <property type="molecule type" value="Genomic_DNA"/>
</dbReference>
<evidence type="ECO:0000313" key="1">
    <source>
        <dbReference type="EMBL" id="MDT0602033.1"/>
    </source>
</evidence>
<dbReference type="InterPro" id="IPR014718">
    <property type="entry name" value="GH-type_carb-bd"/>
</dbReference>
<organism evidence="1 2">
    <name type="scientific">Thalassotalea castellviae</name>
    <dbReference type="NCBI Taxonomy" id="3075612"/>
    <lineage>
        <taxon>Bacteria</taxon>
        <taxon>Pseudomonadati</taxon>
        <taxon>Pseudomonadota</taxon>
        <taxon>Gammaproteobacteria</taxon>
        <taxon>Alteromonadales</taxon>
        <taxon>Colwelliaceae</taxon>
        <taxon>Thalassotalea</taxon>
    </lineage>
</organism>
<keyword evidence="2" id="KW-1185">Reference proteome</keyword>
<dbReference type="Pfam" id="PF01263">
    <property type="entry name" value="Aldose_epim"/>
    <property type="match status" value="1"/>
</dbReference>
<dbReference type="InterPro" id="IPR008183">
    <property type="entry name" value="Aldose_1/G6P_1-epimerase"/>
</dbReference>
<gene>
    <name evidence="1" type="ORF">RM573_00300</name>
</gene>
<dbReference type="Gene3D" id="2.70.98.10">
    <property type="match status" value="1"/>
</dbReference>
<evidence type="ECO:0008006" key="3">
    <source>
        <dbReference type="Google" id="ProtNLM"/>
    </source>
</evidence>